<protein>
    <submittedName>
        <fullName evidence="2">Uncharacterized protein</fullName>
    </submittedName>
</protein>
<evidence type="ECO:0000256" key="1">
    <source>
        <dbReference type="SAM" id="Phobius"/>
    </source>
</evidence>
<keyword evidence="1" id="KW-1133">Transmembrane helix</keyword>
<proteinExistence type="predicted"/>
<gene>
    <name evidence="2" type="ORF">K505DRAFT_140325</name>
</gene>
<accession>A0A6A6WRX7</accession>
<feature type="transmembrane region" description="Helical" evidence="1">
    <location>
        <begin position="122"/>
        <end position="145"/>
    </location>
</feature>
<dbReference type="AlphaFoldDB" id="A0A6A6WRX7"/>
<keyword evidence="1" id="KW-0812">Transmembrane</keyword>
<dbReference type="Proteomes" id="UP000799757">
    <property type="component" value="Unassembled WGS sequence"/>
</dbReference>
<organism evidence="2 3">
    <name type="scientific">Melanomma pulvis-pyrius CBS 109.77</name>
    <dbReference type="NCBI Taxonomy" id="1314802"/>
    <lineage>
        <taxon>Eukaryota</taxon>
        <taxon>Fungi</taxon>
        <taxon>Dikarya</taxon>
        <taxon>Ascomycota</taxon>
        <taxon>Pezizomycotina</taxon>
        <taxon>Dothideomycetes</taxon>
        <taxon>Pleosporomycetidae</taxon>
        <taxon>Pleosporales</taxon>
        <taxon>Melanommataceae</taxon>
        <taxon>Melanomma</taxon>
    </lineage>
</organism>
<sequence>MGWDGIPHCWPMRKIPSRPVPVPVPVPVPSPLRHSRFLLPSRPSQAMQDLGSYTSRAQPDVWELEFPGVDNPLKALCGPSISTTAIQFITTNSPPLDDGSLFLLPLRHVASLQKPRALCHDALFLSFFLSFFPSFFLSFLLSFFLSPSLHQTSSFVSGPPSGVGNG</sequence>
<keyword evidence="3" id="KW-1185">Reference proteome</keyword>
<name>A0A6A6WRX7_9PLEO</name>
<evidence type="ECO:0000313" key="2">
    <source>
        <dbReference type="EMBL" id="KAF2786694.1"/>
    </source>
</evidence>
<evidence type="ECO:0000313" key="3">
    <source>
        <dbReference type="Proteomes" id="UP000799757"/>
    </source>
</evidence>
<reference evidence="2" key="1">
    <citation type="journal article" date="2020" name="Stud. Mycol.">
        <title>101 Dothideomycetes genomes: a test case for predicting lifestyles and emergence of pathogens.</title>
        <authorList>
            <person name="Haridas S."/>
            <person name="Albert R."/>
            <person name="Binder M."/>
            <person name="Bloem J."/>
            <person name="Labutti K."/>
            <person name="Salamov A."/>
            <person name="Andreopoulos B."/>
            <person name="Baker S."/>
            <person name="Barry K."/>
            <person name="Bills G."/>
            <person name="Bluhm B."/>
            <person name="Cannon C."/>
            <person name="Castanera R."/>
            <person name="Culley D."/>
            <person name="Daum C."/>
            <person name="Ezra D."/>
            <person name="Gonzalez J."/>
            <person name="Henrissat B."/>
            <person name="Kuo A."/>
            <person name="Liang C."/>
            <person name="Lipzen A."/>
            <person name="Lutzoni F."/>
            <person name="Magnuson J."/>
            <person name="Mondo S."/>
            <person name="Nolan M."/>
            <person name="Ohm R."/>
            <person name="Pangilinan J."/>
            <person name="Park H.-J."/>
            <person name="Ramirez L."/>
            <person name="Alfaro M."/>
            <person name="Sun H."/>
            <person name="Tritt A."/>
            <person name="Yoshinaga Y."/>
            <person name="Zwiers L.-H."/>
            <person name="Turgeon B."/>
            <person name="Goodwin S."/>
            <person name="Spatafora J."/>
            <person name="Crous P."/>
            <person name="Grigoriev I."/>
        </authorList>
    </citation>
    <scope>NUCLEOTIDE SEQUENCE</scope>
    <source>
        <strain evidence="2">CBS 109.77</strain>
    </source>
</reference>
<dbReference type="EMBL" id="MU002422">
    <property type="protein sequence ID" value="KAF2786694.1"/>
    <property type="molecule type" value="Genomic_DNA"/>
</dbReference>
<keyword evidence="1" id="KW-0472">Membrane</keyword>